<sequence>MMQEKQKAENYFDKSIHAMFIRNRLSHAVLEEKKRLEREGYFVPNTTLYVQGDTRQKFEPEKHFTKSFKNKIDEIKKEFGLTLTEMGIIYTLSYYINYEDNLLCHPNGNPLCKKDLQEILDLAHNAVDKYMNLLVKKGVLAKVKVKRSVNYYMNPYIFYKGNRIDNTLLNMFNKAK</sequence>
<dbReference type="SUPFAM" id="SSF46785">
    <property type="entry name" value="Winged helix' DNA-binding domain"/>
    <property type="match status" value="1"/>
</dbReference>
<reference evidence="1 2" key="1">
    <citation type="submission" date="2020-02" db="EMBL/GenBank/DDBJ databases">
        <title>Thermophilic hydrogen producing bacteria, Caloranaerobacter azorensis.</title>
        <authorList>
            <person name="Baek K."/>
        </authorList>
    </citation>
    <scope>NUCLEOTIDE SEQUENCE [LARGE SCALE GENOMIC DNA]</scope>
    <source>
        <strain evidence="1 2">T3-1</strain>
    </source>
</reference>
<evidence type="ECO:0000313" key="1">
    <source>
        <dbReference type="EMBL" id="QIB27939.1"/>
    </source>
</evidence>
<evidence type="ECO:0000313" key="2">
    <source>
        <dbReference type="Proteomes" id="UP000464452"/>
    </source>
</evidence>
<gene>
    <name evidence="1" type="ORF">G3A45_12060</name>
</gene>
<dbReference type="RefSeq" id="WP_163235813.1">
    <property type="nucleotide sequence ID" value="NZ_CP048617.1"/>
</dbReference>
<proteinExistence type="predicted"/>
<dbReference type="InterPro" id="IPR036390">
    <property type="entry name" value="WH_DNA-bd_sf"/>
</dbReference>
<accession>A0A6P1YF05</accession>
<dbReference type="InterPro" id="IPR036388">
    <property type="entry name" value="WH-like_DNA-bd_sf"/>
</dbReference>
<protein>
    <submittedName>
        <fullName evidence="1">Uncharacterized protein</fullName>
    </submittedName>
</protein>
<dbReference type="Gene3D" id="1.10.10.10">
    <property type="entry name" value="Winged helix-like DNA-binding domain superfamily/Winged helix DNA-binding domain"/>
    <property type="match status" value="1"/>
</dbReference>
<dbReference type="Proteomes" id="UP000464452">
    <property type="component" value="Chromosome"/>
</dbReference>
<dbReference type="KEGG" id="cazo:G3A45_12060"/>
<organism evidence="1 2">
    <name type="scientific">Caloranaerobacter azorensis</name>
    <dbReference type="NCBI Taxonomy" id="116090"/>
    <lineage>
        <taxon>Bacteria</taxon>
        <taxon>Bacillati</taxon>
        <taxon>Bacillota</taxon>
        <taxon>Tissierellia</taxon>
        <taxon>Tissierellales</taxon>
        <taxon>Thermohalobacteraceae</taxon>
        <taxon>Caloranaerobacter</taxon>
    </lineage>
</organism>
<dbReference type="EMBL" id="CP048617">
    <property type="protein sequence ID" value="QIB27939.1"/>
    <property type="molecule type" value="Genomic_DNA"/>
</dbReference>
<name>A0A6P1YF05_9FIRM</name>
<dbReference type="AlphaFoldDB" id="A0A6P1YF05"/>